<name>A0ABS1WAK9_9GAMM</name>
<dbReference type="PANTHER" id="PTHR33164:SF43">
    <property type="entry name" value="HTH-TYPE TRANSCRIPTIONAL REPRESSOR YETL"/>
    <property type="match status" value="1"/>
</dbReference>
<dbReference type="Gene3D" id="1.10.10.10">
    <property type="entry name" value="Winged helix-like DNA-binding domain superfamily/Winged helix DNA-binding domain"/>
    <property type="match status" value="1"/>
</dbReference>
<dbReference type="InterPro" id="IPR036390">
    <property type="entry name" value="WH_DNA-bd_sf"/>
</dbReference>
<gene>
    <name evidence="2" type="ORF">I5282_07400</name>
</gene>
<dbReference type="SMART" id="SM00347">
    <property type="entry name" value="HTH_MARR"/>
    <property type="match status" value="1"/>
</dbReference>
<dbReference type="SUPFAM" id="SSF46785">
    <property type="entry name" value="Winged helix' DNA-binding domain"/>
    <property type="match status" value="1"/>
</dbReference>
<keyword evidence="3" id="KW-1185">Reference proteome</keyword>
<dbReference type="InterPro" id="IPR000835">
    <property type="entry name" value="HTH_MarR-typ"/>
</dbReference>
<evidence type="ECO:0000259" key="1">
    <source>
        <dbReference type="PROSITE" id="PS50995"/>
    </source>
</evidence>
<evidence type="ECO:0000313" key="3">
    <source>
        <dbReference type="Proteomes" id="UP000809910"/>
    </source>
</evidence>
<evidence type="ECO:0000313" key="2">
    <source>
        <dbReference type="EMBL" id="MBL7526396.1"/>
    </source>
</evidence>
<organism evidence="2 3">
    <name type="scientific">Legionella bononiensis</name>
    <dbReference type="NCBI Taxonomy" id="2793102"/>
    <lineage>
        <taxon>Bacteria</taxon>
        <taxon>Pseudomonadati</taxon>
        <taxon>Pseudomonadota</taxon>
        <taxon>Gammaproteobacteria</taxon>
        <taxon>Legionellales</taxon>
        <taxon>Legionellaceae</taxon>
        <taxon>Legionella</taxon>
    </lineage>
</organism>
<dbReference type="EMBL" id="JADWVN010000013">
    <property type="protein sequence ID" value="MBL7526396.1"/>
    <property type="molecule type" value="Genomic_DNA"/>
</dbReference>
<comment type="caution">
    <text evidence="2">The sequence shown here is derived from an EMBL/GenBank/DDBJ whole genome shotgun (WGS) entry which is preliminary data.</text>
</comment>
<dbReference type="PANTHER" id="PTHR33164">
    <property type="entry name" value="TRANSCRIPTIONAL REGULATOR, MARR FAMILY"/>
    <property type="match status" value="1"/>
</dbReference>
<sequence length="144" mass="16693">MSTIDDNNILLTNLKGLLQEKLWELEEKLALERAKSPYKHLTEAQSRVLATLRGENLSISELGRRLGISRQAAHKIISQLVKEQILELKPMPKNERDKLIFFTEQGVLLKETAKSALRKIDDEVRERLGEKDFLFLKNILSKKW</sequence>
<dbReference type="Pfam" id="PF12802">
    <property type="entry name" value="MarR_2"/>
    <property type="match status" value="1"/>
</dbReference>
<proteinExistence type="predicted"/>
<dbReference type="Proteomes" id="UP000809910">
    <property type="component" value="Unassembled WGS sequence"/>
</dbReference>
<feature type="domain" description="HTH marR-type" evidence="1">
    <location>
        <begin position="15"/>
        <end position="144"/>
    </location>
</feature>
<dbReference type="InterPro" id="IPR036388">
    <property type="entry name" value="WH-like_DNA-bd_sf"/>
</dbReference>
<dbReference type="InterPro" id="IPR039422">
    <property type="entry name" value="MarR/SlyA-like"/>
</dbReference>
<dbReference type="RefSeq" id="WP_203110423.1">
    <property type="nucleotide sequence ID" value="NZ_JADOBG010000015.1"/>
</dbReference>
<reference evidence="2 3" key="1">
    <citation type="submission" date="2020-12" db="EMBL/GenBank/DDBJ databases">
        <title>WGS of Legionella: environmental sample.</title>
        <authorList>
            <person name="Cristino S."/>
            <person name="Girolamini L."/>
            <person name="Salaris S."/>
            <person name="Pascale M.R."/>
            <person name="Mazzotta M."/>
            <person name="Orsini M."/>
            <person name="Grottola A."/>
        </authorList>
    </citation>
    <scope>NUCLEOTIDE SEQUENCE [LARGE SCALE GENOMIC DNA]</scope>
    <source>
        <strain evidence="2 3">30cs62</strain>
    </source>
</reference>
<accession>A0ABS1WAK9</accession>
<dbReference type="PROSITE" id="PS50995">
    <property type="entry name" value="HTH_MARR_2"/>
    <property type="match status" value="1"/>
</dbReference>
<protein>
    <submittedName>
        <fullName evidence="2">MarR family transcriptional regulator</fullName>
    </submittedName>
</protein>